<dbReference type="RefSeq" id="WP_097111776.1">
    <property type="nucleotide sequence ID" value="NZ_OBEB01000005.1"/>
</dbReference>
<reference evidence="2" key="1">
    <citation type="submission" date="2017-09" db="EMBL/GenBank/DDBJ databases">
        <authorList>
            <person name="Varghese N."/>
            <person name="Submissions S."/>
        </authorList>
    </citation>
    <scope>NUCLEOTIDE SEQUENCE [LARGE SCALE GENOMIC DNA]</scope>
    <source>
        <strain evidence="2">CGMCC 1.12461</strain>
    </source>
</reference>
<dbReference type="OrthoDB" id="9180348at2"/>
<sequence length="133" mass="15142">MNSEPASNDDIMLIYDGDCPLCRNFSQAVRIRQSLGKLQLLNARDRPDIRRELQQRELDIDQGIVLKLGDSWYHGAAAMQMLAIISSRSGLFNRLNYWLFKSPARARLLYPPMRAVRNTLLKLLGIAKINQGA</sequence>
<evidence type="ECO:0000313" key="1">
    <source>
        <dbReference type="EMBL" id="SNY54055.1"/>
    </source>
</evidence>
<gene>
    <name evidence="1" type="ORF">SAMN06297280_2546</name>
</gene>
<keyword evidence="2" id="KW-1185">Reference proteome</keyword>
<name>A0A285J165_9GAMM</name>
<dbReference type="AlphaFoldDB" id="A0A285J165"/>
<evidence type="ECO:0000313" key="2">
    <source>
        <dbReference type="Proteomes" id="UP000219353"/>
    </source>
</evidence>
<organism evidence="1 2">
    <name type="scientific">Arsukibacterium tuosuense</name>
    <dbReference type="NCBI Taxonomy" id="1323745"/>
    <lineage>
        <taxon>Bacteria</taxon>
        <taxon>Pseudomonadati</taxon>
        <taxon>Pseudomonadota</taxon>
        <taxon>Gammaproteobacteria</taxon>
        <taxon>Chromatiales</taxon>
        <taxon>Chromatiaceae</taxon>
        <taxon>Arsukibacterium</taxon>
    </lineage>
</organism>
<evidence type="ECO:0008006" key="3">
    <source>
        <dbReference type="Google" id="ProtNLM"/>
    </source>
</evidence>
<protein>
    <recommendedName>
        <fullName evidence="3">DUF393 domain-containing protein</fullName>
    </recommendedName>
</protein>
<proteinExistence type="predicted"/>
<accession>A0A285J165</accession>
<dbReference type="EMBL" id="OBEB01000005">
    <property type="protein sequence ID" value="SNY54055.1"/>
    <property type="molecule type" value="Genomic_DNA"/>
</dbReference>
<dbReference type="GO" id="GO:0015035">
    <property type="term" value="F:protein-disulfide reductase activity"/>
    <property type="evidence" value="ECO:0007669"/>
    <property type="project" value="InterPro"/>
</dbReference>
<dbReference type="Pfam" id="PF04134">
    <property type="entry name" value="DCC1-like"/>
    <property type="match status" value="1"/>
</dbReference>
<dbReference type="Proteomes" id="UP000219353">
    <property type="component" value="Unassembled WGS sequence"/>
</dbReference>
<dbReference type="InterPro" id="IPR007263">
    <property type="entry name" value="DCC1-like"/>
</dbReference>